<dbReference type="Pfam" id="PF00651">
    <property type="entry name" value="BTB"/>
    <property type="match status" value="1"/>
</dbReference>
<evidence type="ECO:0000313" key="3">
    <source>
        <dbReference type="EMBL" id="CAL8141329.1"/>
    </source>
</evidence>
<proteinExistence type="predicted"/>
<dbReference type="Gene3D" id="1.25.40.420">
    <property type="match status" value="1"/>
</dbReference>
<dbReference type="Pfam" id="PF07707">
    <property type="entry name" value="BACK"/>
    <property type="match status" value="1"/>
</dbReference>
<dbReference type="InterPro" id="IPR000210">
    <property type="entry name" value="BTB/POZ_dom"/>
</dbReference>
<dbReference type="SUPFAM" id="SSF54695">
    <property type="entry name" value="POZ domain"/>
    <property type="match status" value="1"/>
</dbReference>
<evidence type="ECO:0000313" key="4">
    <source>
        <dbReference type="Proteomes" id="UP001642540"/>
    </source>
</evidence>
<dbReference type="InterPro" id="IPR011333">
    <property type="entry name" value="SKP1/BTB/POZ_sf"/>
</dbReference>
<dbReference type="PANTHER" id="PTHR45774">
    <property type="entry name" value="BTB/POZ DOMAIN-CONTAINING"/>
    <property type="match status" value="1"/>
</dbReference>
<dbReference type="PROSITE" id="PS50097">
    <property type="entry name" value="BTB"/>
    <property type="match status" value="1"/>
</dbReference>
<organism evidence="3 4">
    <name type="scientific">Orchesella dallaii</name>
    <dbReference type="NCBI Taxonomy" id="48710"/>
    <lineage>
        <taxon>Eukaryota</taxon>
        <taxon>Metazoa</taxon>
        <taxon>Ecdysozoa</taxon>
        <taxon>Arthropoda</taxon>
        <taxon>Hexapoda</taxon>
        <taxon>Collembola</taxon>
        <taxon>Entomobryomorpha</taxon>
        <taxon>Entomobryoidea</taxon>
        <taxon>Orchesellidae</taxon>
        <taxon>Orchesellinae</taxon>
        <taxon>Orchesella</taxon>
    </lineage>
</organism>
<dbReference type="SMART" id="SM00875">
    <property type="entry name" value="BACK"/>
    <property type="match status" value="1"/>
</dbReference>
<dbReference type="EMBL" id="CAXLJM020000146">
    <property type="protein sequence ID" value="CAL8141329.1"/>
    <property type="molecule type" value="Genomic_DNA"/>
</dbReference>
<dbReference type="PANTHER" id="PTHR45774:SF3">
    <property type="entry name" value="BTB (POZ) DOMAIN-CONTAINING 2B-RELATED"/>
    <property type="match status" value="1"/>
</dbReference>
<feature type="domain" description="BTB" evidence="2">
    <location>
        <begin position="39"/>
        <end position="111"/>
    </location>
</feature>
<reference evidence="3 4" key="1">
    <citation type="submission" date="2024-08" db="EMBL/GenBank/DDBJ databases">
        <authorList>
            <person name="Cucini C."/>
            <person name="Frati F."/>
        </authorList>
    </citation>
    <scope>NUCLEOTIDE SEQUENCE [LARGE SCALE GENOMIC DNA]</scope>
</reference>
<dbReference type="Proteomes" id="UP001642540">
    <property type="component" value="Unassembled WGS sequence"/>
</dbReference>
<dbReference type="InterPro" id="IPR011705">
    <property type="entry name" value="BACK"/>
</dbReference>
<keyword evidence="4" id="KW-1185">Reference proteome</keyword>
<gene>
    <name evidence="3" type="ORF">ODALV1_LOCUS28669</name>
</gene>
<dbReference type="SMART" id="SM00225">
    <property type="entry name" value="BTB"/>
    <property type="match status" value="1"/>
</dbReference>
<evidence type="ECO:0000259" key="2">
    <source>
        <dbReference type="PROSITE" id="PS50097"/>
    </source>
</evidence>
<evidence type="ECO:0000256" key="1">
    <source>
        <dbReference type="SAM" id="MobiDB-lite"/>
    </source>
</evidence>
<dbReference type="Gene3D" id="3.30.710.10">
    <property type="entry name" value="Potassium Channel Kv1.1, Chain A"/>
    <property type="match status" value="1"/>
</dbReference>
<comment type="caution">
    <text evidence="3">The sequence shown here is derived from an EMBL/GenBank/DDBJ whole genome shotgun (WGS) entry which is preliminary data.</text>
</comment>
<accession>A0ABP1S221</accession>
<name>A0ABP1S221_9HEXA</name>
<sequence>MDTSRRCCSSNILGVNLALPAVMSVKAKLHQVLKNGVLSDVTFHVGQHEIPMKAHKLIMAFTSPVFEAMFYRPISDTAKDTDDIVEIPDIEPDAFTLMLEYIYVREIPMRIPLQTAIQSLYAARKYVLPDLEKCVLRQLMDSVTVDTAAVLLSTAKLFDLTRLENKCWDCIELDSDRFLASDEFHNLDSDLVKAVISRESLGIPEIIIYKSVVRWGEKECERKHITVDPVNIRLMVENILPHIRFPLMEPSEFANGPLRSGILTPEEISNVLVTKFATVRDKPHPLFSPSKRFTKVDSVDGHSLCRCQDRMYMCLYCNPDRYFQHQARTTEDLQEQPESDQGLSTTHRPICGKVNSPSATYLPSYCSCRTRGYCPSKRAFS</sequence>
<feature type="region of interest" description="Disordered" evidence="1">
    <location>
        <begin position="330"/>
        <end position="349"/>
    </location>
</feature>
<protein>
    <recommendedName>
        <fullName evidence="2">BTB domain-containing protein</fullName>
    </recommendedName>
</protein>